<feature type="transmembrane region" description="Helical" evidence="3">
    <location>
        <begin position="164"/>
        <end position="183"/>
    </location>
</feature>
<dbReference type="InterPro" id="IPR002666">
    <property type="entry name" value="Folate_carrier"/>
</dbReference>
<keyword evidence="3" id="KW-0812">Transmembrane</keyword>
<accession>A0A1B6EQM0</accession>
<dbReference type="Gene3D" id="1.20.1250.20">
    <property type="entry name" value="MFS general substrate transporter like domains"/>
    <property type="match status" value="1"/>
</dbReference>
<evidence type="ECO:0000313" key="4">
    <source>
        <dbReference type="EMBL" id="JAS40216.1"/>
    </source>
</evidence>
<feature type="transmembrane region" description="Helical" evidence="3">
    <location>
        <begin position="102"/>
        <end position="119"/>
    </location>
</feature>
<evidence type="ECO:0000256" key="2">
    <source>
        <dbReference type="PIRNR" id="PIRNR028739"/>
    </source>
</evidence>
<dbReference type="InterPro" id="IPR036259">
    <property type="entry name" value="MFS_trans_sf"/>
</dbReference>
<sequence length="423" mass="48226">MESYMKISILLCIYGIFKEFRPSEPYLVPIMTEPPLNFTAAQVSQEIFPVSTYSSFIFLVIVFLITDFMRYKIIIILQAICAIATYLIIILCRGVFLMQVMQVVYGLYMASEVAYYTYIYAKVEKDHYQEVTSFTRSAYLIGRCLSGVASQLAVNYNLTTYEGLLWITVGSEVLALIWAILLPSVDRSMYFHRDTSLEQKSTGDNESNITSNKCSLVANFLWFDFKSGFTNVYVVKWALWWALATCGYYLVTSYVQILWKVIITESGSDTVQYNGAVETIYTILGACATMIMGRVTLNWKFLGEFILGACSLLITFLLMTMSMTLNVFVAYITFIALTLIYQTMITVAYSEVAKHVNRDSHGLIFGVTTFAVYLFQSIFTYIALQVYQLEIRVQFEVYALYYGVLGVIFMVMAFVSCKAHLFS</sequence>
<feature type="transmembrane region" description="Helical" evidence="3">
    <location>
        <begin position="362"/>
        <end position="387"/>
    </location>
</feature>
<feature type="transmembrane region" description="Helical" evidence="3">
    <location>
        <begin position="399"/>
        <end position="417"/>
    </location>
</feature>
<keyword evidence="2" id="KW-0813">Transport</keyword>
<name>A0A1B6EQM0_9HEMI</name>
<feature type="transmembrane region" description="Helical" evidence="3">
    <location>
        <begin position="46"/>
        <end position="66"/>
    </location>
</feature>
<dbReference type="GO" id="GO:0090482">
    <property type="term" value="F:vitamin transmembrane transporter activity"/>
    <property type="evidence" value="ECO:0007669"/>
    <property type="project" value="InterPro"/>
</dbReference>
<gene>
    <name evidence="4" type="ORF">g.17537</name>
</gene>
<comment type="similarity">
    <text evidence="1 2">Belongs to the reduced folate carrier (RFC) transporter (TC 2.A.48) family.</text>
</comment>
<dbReference type="PANTHER" id="PTHR10686:SF18">
    <property type="entry name" value="IP11787P-RELATED"/>
    <property type="match status" value="1"/>
</dbReference>
<dbReference type="GO" id="GO:0005886">
    <property type="term" value="C:plasma membrane"/>
    <property type="evidence" value="ECO:0007669"/>
    <property type="project" value="UniProtKB-UniRule"/>
</dbReference>
<dbReference type="Pfam" id="PF01770">
    <property type="entry name" value="Folate_carrier"/>
    <property type="match status" value="1"/>
</dbReference>
<evidence type="ECO:0000256" key="3">
    <source>
        <dbReference type="SAM" id="Phobius"/>
    </source>
</evidence>
<comment type="subcellular location">
    <subcellularLocation>
        <location evidence="2">Membrane</location>
        <topology evidence="2">Multi-pass membrane protein</topology>
    </subcellularLocation>
</comment>
<dbReference type="PIRSF" id="PIRSF028739">
    <property type="entry name" value="Folate_carrier"/>
    <property type="match status" value="1"/>
</dbReference>
<evidence type="ECO:0000256" key="1">
    <source>
        <dbReference type="ARBA" id="ARBA00005773"/>
    </source>
</evidence>
<feature type="transmembrane region" description="Helical" evidence="3">
    <location>
        <begin position="328"/>
        <end position="350"/>
    </location>
</feature>
<organism evidence="4">
    <name type="scientific">Cuerna arida</name>
    <dbReference type="NCBI Taxonomy" id="1464854"/>
    <lineage>
        <taxon>Eukaryota</taxon>
        <taxon>Metazoa</taxon>
        <taxon>Ecdysozoa</taxon>
        <taxon>Arthropoda</taxon>
        <taxon>Hexapoda</taxon>
        <taxon>Insecta</taxon>
        <taxon>Pterygota</taxon>
        <taxon>Neoptera</taxon>
        <taxon>Paraneoptera</taxon>
        <taxon>Hemiptera</taxon>
        <taxon>Auchenorrhyncha</taxon>
        <taxon>Membracoidea</taxon>
        <taxon>Cicadellidae</taxon>
        <taxon>Cicadellinae</taxon>
        <taxon>Proconiini</taxon>
        <taxon>Cuerna</taxon>
    </lineage>
</organism>
<dbReference type="EMBL" id="GECZ01029553">
    <property type="protein sequence ID" value="JAS40216.1"/>
    <property type="molecule type" value="Transcribed_RNA"/>
</dbReference>
<dbReference type="SUPFAM" id="SSF103473">
    <property type="entry name" value="MFS general substrate transporter"/>
    <property type="match status" value="1"/>
</dbReference>
<protein>
    <submittedName>
        <fullName evidence="4">Uncharacterized protein</fullName>
    </submittedName>
</protein>
<keyword evidence="3" id="KW-1133">Transmembrane helix</keyword>
<feature type="transmembrane region" description="Helical" evidence="3">
    <location>
        <begin position="73"/>
        <end position="96"/>
    </location>
</feature>
<feature type="transmembrane region" description="Helical" evidence="3">
    <location>
        <begin position="304"/>
        <end position="322"/>
    </location>
</feature>
<feature type="transmembrane region" description="Helical" evidence="3">
    <location>
        <begin position="237"/>
        <end position="259"/>
    </location>
</feature>
<reference evidence="4" key="1">
    <citation type="submission" date="2015-11" db="EMBL/GenBank/DDBJ databases">
        <title>De novo transcriptome assembly of four potential Pierce s Disease insect vectors from Arizona vineyards.</title>
        <authorList>
            <person name="Tassone E.E."/>
        </authorList>
    </citation>
    <scope>NUCLEOTIDE SEQUENCE</scope>
</reference>
<keyword evidence="2 3" id="KW-0472">Membrane</keyword>
<feature type="transmembrane region" description="Helical" evidence="3">
    <location>
        <begin position="279"/>
        <end position="297"/>
    </location>
</feature>
<dbReference type="PANTHER" id="PTHR10686">
    <property type="entry name" value="FOLATE TRANSPORTER"/>
    <property type="match status" value="1"/>
</dbReference>
<dbReference type="AlphaFoldDB" id="A0A1B6EQM0"/>
<proteinExistence type="inferred from homology"/>
<dbReference type="NCBIfam" id="TIGR00806">
    <property type="entry name" value="rfc"/>
    <property type="match status" value="1"/>
</dbReference>